<dbReference type="OMA" id="WWEAGEM"/>
<comment type="catalytic activity">
    <reaction evidence="1 10">
        <text>Random hydrolysis of (1-&gt;6)-alpha-D-mannosidic linkages in unbranched (1-&gt;6)-mannans.</text>
        <dbReference type="EC" id="3.2.1.101"/>
    </reaction>
</comment>
<sequence length="451" mass="49432">MYSLLLLILSYTATLNALNIDPSSRESIVEASGIVGQKMFSFYKGDEPGHVPGLFEGSGSHWWQTGAMFGALIDYRRYTNDTRYDASVTKGMLHQVGGNNNYLPANQTFVAGNDDIAFWAFAALGAAESKFPDPPAGQPQWLALAQAVFNDMTTRWTNKCGGGIPWQTFSFNSGFQYKNSISNGAFFNIAARLARYTGDSHYAKWAEKIFDWMTTVGYITEHYWVLDGADERQNCKMIDDRQWSYNSAVMLGGSAFMYAYTNGSDIWKQRVDGFIDAASYIFVENGVIDEYTCWLATVPCNDDQVTFKGYLARFMGYTAYLVPHTAPQIFSLLASTAVAAGKTCTNMCGFDWRNSTFDGRTSVQVQLANFEVIQSNLMKFMPPLGDGSNDVFVTASSGGTSKGDPNAGASSKSGIPSPEQIRDNTTADKVGAGILSLLTVAAVLVLNIWIV</sequence>
<keyword evidence="8" id="KW-0325">Glycoprotein</keyword>
<feature type="signal peptide" evidence="13">
    <location>
        <begin position="1"/>
        <end position="17"/>
    </location>
</feature>
<dbReference type="InterPro" id="IPR014480">
    <property type="entry name" value="Mannan-1_6-alpha_mannosidase"/>
</dbReference>
<evidence type="ECO:0000256" key="9">
    <source>
        <dbReference type="ARBA" id="ARBA00023295"/>
    </source>
</evidence>
<proteinExistence type="inferred from homology"/>
<evidence type="ECO:0000256" key="5">
    <source>
        <dbReference type="ARBA" id="ARBA00022729"/>
    </source>
</evidence>
<comment type="caution">
    <text evidence="14">The sequence shown here is derived from an EMBL/GenBank/DDBJ whole genome shotgun (WGS) entry which is preliminary data.</text>
</comment>
<dbReference type="OrthoDB" id="4187847at2759"/>
<evidence type="ECO:0000313" key="15">
    <source>
        <dbReference type="Proteomes" id="UP000186594"/>
    </source>
</evidence>
<keyword evidence="5 13" id="KW-0732">Signal</keyword>
<evidence type="ECO:0000256" key="1">
    <source>
        <dbReference type="ARBA" id="ARBA00001452"/>
    </source>
</evidence>
<feature type="transmembrane region" description="Helical" evidence="12">
    <location>
        <begin position="430"/>
        <end position="450"/>
    </location>
</feature>
<dbReference type="Gene3D" id="1.50.10.20">
    <property type="match status" value="1"/>
</dbReference>
<evidence type="ECO:0000256" key="8">
    <source>
        <dbReference type="ARBA" id="ARBA00023180"/>
    </source>
</evidence>
<keyword evidence="12" id="KW-0812">Transmembrane</keyword>
<gene>
    <name evidence="14" type="ORF">NEOLI_001682</name>
</gene>
<keyword evidence="15" id="KW-1185">Reference proteome</keyword>
<dbReference type="AlphaFoldDB" id="A0A1U7LRM5"/>
<keyword evidence="7 12" id="KW-0472">Membrane</keyword>
<dbReference type="GO" id="GO:0009272">
    <property type="term" value="P:fungal-type cell wall biogenesis"/>
    <property type="evidence" value="ECO:0007669"/>
    <property type="project" value="TreeGrafter"/>
</dbReference>
<name>A0A1U7LRM5_NEOID</name>
<organism evidence="14 15">
    <name type="scientific">Neolecta irregularis (strain DAH-3)</name>
    <dbReference type="NCBI Taxonomy" id="1198029"/>
    <lineage>
        <taxon>Eukaryota</taxon>
        <taxon>Fungi</taxon>
        <taxon>Dikarya</taxon>
        <taxon>Ascomycota</taxon>
        <taxon>Taphrinomycotina</taxon>
        <taxon>Neolectales</taxon>
        <taxon>Neolectaceae</taxon>
        <taxon>Neolecta</taxon>
    </lineage>
</organism>
<keyword evidence="12" id="KW-1133">Transmembrane helix</keyword>
<dbReference type="PANTHER" id="PTHR12145">
    <property type="entry name" value="MANNAN ENDO-1,6-ALPHA-MANNOSIDASE DCW1"/>
    <property type="match status" value="1"/>
</dbReference>
<evidence type="ECO:0000256" key="6">
    <source>
        <dbReference type="ARBA" id="ARBA00022801"/>
    </source>
</evidence>
<dbReference type="EC" id="3.2.1.101" evidence="4 10"/>
<dbReference type="PIRSF" id="PIRSF016302">
    <property type="entry name" value="Man_a_manosd"/>
    <property type="match status" value="1"/>
</dbReference>
<dbReference type="GO" id="GO:0012505">
    <property type="term" value="C:endomembrane system"/>
    <property type="evidence" value="ECO:0007669"/>
    <property type="project" value="UniProtKB-SubCell"/>
</dbReference>
<evidence type="ECO:0000256" key="11">
    <source>
        <dbReference type="SAM" id="MobiDB-lite"/>
    </source>
</evidence>
<dbReference type="STRING" id="1198029.A0A1U7LRM5"/>
<keyword evidence="6 10" id="KW-0378">Hydrolase</keyword>
<evidence type="ECO:0000313" key="14">
    <source>
        <dbReference type="EMBL" id="OLL25233.1"/>
    </source>
</evidence>
<evidence type="ECO:0000256" key="10">
    <source>
        <dbReference type="PIRNR" id="PIRNR016302"/>
    </source>
</evidence>
<dbReference type="SUPFAM" id="SSF48208">
    <property type="entry name" value="Six-hairpin glycosidases"/>
    <property type="match status" value="1"/>
</dbReference>
<dbReference type="InterPro" id="IPR005198">
    <property type="entry name" value="Glyco_hydro_76"/>
</dbReference>
<feature type="region of interest" description="Disordered" evidence="11">
    <location>
        <begin position="395"/>
        <end position="423"/>
    </location>
</feature>
<accession>A0A1U7LRM5</accession>
<dbReference type="EMBL" id="LXFE01000467">
    <property type="protein sequence ID" value="OLL25233.1"/>
    <property type="molecule type" value="Genomic_DNA"/>
</dbReference>
<dbReference type="GO" id="GO:0016052">
    <property type="term" value="P:carbohydrate catabolic process"/>
    <property type="evidence" value="ECO:0007669"/>
    <property type="project" value="InterPro"/>
</dbReference>
<evidence type="ECO:0000256" key="7">
    <source>
        <dbReference type="ARBA" id="ARBA00023136"/>
    </source>
</evidence>
<keyword evidence="9 10" id="KW-0326">Glycosidase</keyword>
<evidence type="ECO:0000256" key="12">
    <source>
        <dbReference type="SAM" id="Phobius"/>
    </source>
</evidence>
<feature type="chain" id="PRO_5012165597" description="Mannan endo-1,6-alpha-mannosidase" evidence="13">
    <location>
        <begin position="18"/>
        <end position="451"/>
    </location>
</feature>
<evidence type="ECO:0000256" key="2">
    <source>
        <dbReference type="ARBA" id="ARBA00004308"/>
    </source>
</evidence>
<dbReference type="PANTHER" id="PTHR12145:SF36">
    <property type="entry name" value="MANNAN ENDO-1,6-ALPHA-MANNOSIDASE DCW1"/>
    <property type="match status" value="1"/>
</dbReference>
<comment type="similarity">
    <text evidence="3 10">Belongs to the glycosyl hydrolase 76 family.</text>
</comment>
<dbReference type="InterPro" id="IPR008928">
    <property type="entry name" value="6-hairpin_glycosidase_sf"/>
</dbReference>
<dbReference type="Proteomes" id="UP000186594">
    <property type="component" value="Unassembled WGS sequence"/>
</dbReference>
<dbReference type="FunFam" id="1.50.10.20:FF:000006">
    <property type="entry name" value="Mannan endo-1,6-alpha-mannosidase"/>
    <property type="match status" value="1"/>
</dbReference>
<evidence type="ECO:0000256" key="4">
    <source>
        <dbReference type="ARBA" id="ARBA00012350"/>
    </source>
</evidence>
<evidence type="ECO:0000256" key="13">
    <source>
        <dbReference type="SAM" id="SignalP"/>
    </source>
</evidence>
<evidence type="ECO:0000256" key="3">
    <source>
        <dbReference type="ARBA" id="ARBA00009699"/>
    </source>
</evidence>
<comment type="subcellular location">
    <subcellularLocation>
        <location evidence="2">Endomembrane system</location>
    </subcellularLocation>
</comment>
<reference evidence="14 15" key="1">
    <citation type="submission" date="2016-04" db="EMBL/GenBank/DDBJ databases">
        <title>Evolutionary innovation and constraint leading to complex multicellularity in the Ascomycota.</title>
        <authorList>
            <person name="Cisse O."/>
            <person name="Nguyen A."/>
            <person name="Hewitt D.A."/>
            <person name="Jedd G."/>
            <person name="Stajich J.E."/>
        </authorList>
    </citation>
    <scope>NUCLEOTIDE SEQUENCE [LARGE SCALE GENOMIC DNA]</scope>
    <source>
        <strain evidence="14 15">DAH-3</strain>
    </source>
</reference>
<dbReference type="GO" id="GO:0008496">
    <property type="term" value="F:mannan endo-1,6-alpha-mannosidase activity"/>
    <property type="evidence" value="ECO:0007669"/>
    <property type="project" value="UniProtKB-UniRule"/>
</dbReference>
<protein>
    <recommendedName>
        <fullName evidence="4 10">Mannan endo-1,6-alpha-mannosidase</fullName>
        <ecNumber evidence="4 10">3.2.1.101</ecNumber>
    </recommendedName>
</protein>
<dbReference type="Pfam" id="PF03663">
    <property type="entry name" value="Glyco_hydro_76"/>
    <property type="match status" value="1"/>
</dbReference>